<accession>A0A1M4ZIH3</accession>
<organism evidence="1 2">
    <name type="scientific">Dysgonomonas macrotermitis</name>
    <dbReference type="NCBI Taxonomy" id="1346286"/>
    <lineage>
        <taxon>Bacteria</taxon>
        <taxon>Pseudomonadati</taxon>
        <taxon>Bacteroidota</taxon>
        <taxon>Bacteroidia</taxon>
        <taxon>Bacteroidales</taxon>
        <taxon>Dysgonomonadaceae</taxon>
        <taxon>Dysgonomonas</taxon>
    </lineage>
</organism>
<dbReference type="RefSeq" id="WP_201780493.1">
    <property type="nucleotide sequence ID" value="NZ_BBXL01000013.1"/>
</dbReference>
<reference evidence="2" key="1">
    <citation type="submission" date="2016-11" db="EMBL/GenBank/DDBJ databases">
        <authorList>
            <person name="Varghese N."/>
            <person name="Submissions S."/>
        </authorList>
    </citation>
    <scope>NUCLEOTIDE SEQUENCE [LARGE SCALE GENOMIC DNA]</scope>
    <source>
        <strain evidence="2">DSM 27370</strain>
    </source>
</reference>
<protein>
    <submittedName>
        <fullName evidence="1">PRTase ComF-like</fullName>
    </submittedName>
</protein>
<dbReference type="InterPro" id="IPR028944">
    <property type="entry name" value="PRTase_ComF-like"/>
</dbReference>
<dbReference type="STRING" id="1346286.SAMN05444362_10493"/>
<keyword evidence="2" id="KW-1185">Reference proteome</keyword>
<dbReference type="AlphaFoldDB" id="A0A1M4ZIH3"/>
<sequence length="282" mass="33128">MMSNESYKGKITHYSGFLIENNDDFGFSADDYSKFKHGAENIARKFGYELAERFIRDCFKDSYTGKQIVIVPSAYSYIPTASFFMMRYFVQRLNMYLYENGFPVVQETKIVRSVTYREDYGEMSAEDRYNLISGDKFHIDKTFLGDKVLLFLDDIKITGTHERIIIKMLNEYGISNDSYMLYFAELVNQDISPKFENYLNNHSVSGLDDIEKIITGEDFTFNTRVVKYILNASPEKFDQFIERRTPKFVSQLLFNSIGNEYYKFDSYIRNINKLKELTSINI</sequence>
<dbReference type="SUPFAM" id="SSF53271">
    <property type="entry name" value="PRTase-like"/>
    <property type="match status" value="1"/>
</dbReference>
<dbReference type="Pfam" id="PF15610">
    <property type="entry name" value="PRTase_3"/>
    <property type="match status" value="1"/>
</dbReference>
<gene>
    <name evidence="1" type="ORF">SAMN05444362_10493</name>
</gene>
<name>A0A1M4ZIH3_9BACT</name>
<dbReference type="Proteomes" id="UP000184480">
    <property type="component" value="Unassembled WGS sequence"/>
</dbReference>
<dbReference type="InterPro" id="IPR029057">
    <property type="entry name" value="PRTase-like"/>
</dbReference>
<evidence type="ECO:0000313" key="2">
    <source>
        <dbReference type="Proteomes" id="UP000184480"/>
    </source>
</evidence>
<proteinExistence type="predicted"/>
<dbReference type="EMBL" id="FQUC01000004">
    <property type="protein sequence ID" value="SHF17592.1"/>
    <property type="molecule type" value="Genomic_DNA"/>
</dbReference>
<evidence type="ECO:0000313" key="1">
    <source>
        <dbReference type="EMBL" id="SHF17592.1"/>
    </source>
</evidence>